<dbReference type="VEuPathDB" id="FungiDB:ASPVEDRAFT_30122"/>
<dbReference type="AlphaFoldDB" id="A0A1L9PQ74"/>
<protein>
    <submittedName>
        <fullName evidence="2">Uncharacterized protein</fullName>
    </submittedName>
</protein>
<keyword evidence="3" id="KW-1185">Reference proteome</keyword>
<evidence type="ECO:0000313" key="2">
    <source>
        <dbReference type="EMBL" id="OJJ03612.1"/>
    </source>
</evidence>
<evidence type="ECO:0000256" key="1">
    <source>
        <dbReference type="SAM" id="MobiDB-lite"/>
    </source>
</evidence>
<accession>A0A1L9PQ74</accession>
<dbReference type="Pfam" id="PF07173">
    <property type="entry name" value="GRDP-like"/>
    <property type="match status" value="1"/>
</dbReference>
<feature type="region of interest" description="Disordered" evidence="1">
    <location>
        <begin position="570"/>
        <end position="604"/>
    </location>
</feature>
<dbReference type="RefSeq" id="XP_040669374.1">
    <property type="nucleotide sequence ID" value="XM_040810320.1"/>
</dbReference>
<name>A0A1L9PQ74_ASPVE</name>
<dbReference type="OrthoDB" id="2684236at2759"/>
<dbReference type="PANTHER" id="PTHR34365">
    <property type="entry name" value="ENOLASE (DUF1399)"/>
    <property type="match status" value="1"/>
</dbReference>
<proteinExistence type="predicted"/>
<feature type="region of interest" description="Disordered" evidence="1">
    <location>
        <begin position="628"/>
        <end position="649"/>
    </location>
</feature>
<reference evidence="3" key="1">
    <citation type="journal article" date="2017" name="Genome Biol.">
        <title>Comparative genomics reveals high biological diversity and specific adaptations in the industrially and medically important fungal genus Aspergillus.</title>
        <authorList>
            <person name="de Vries R.P."/>
            <person name="Riley R."/>
            <person name="Wiebenga A."/>
            <person name="Aguilar-Osorio G."/>
            <person name="Amillis S."/>
            <person name="Uchima C.A."/>
            <person name="Anderluh G."/>
            <person name="Asadollahi M."/>
            <person name="Askin M."/>
            <person name="Barry K."/>
            <person name="Battaglia E."/>
            <person name="Bayram O."/>
            <person name="Benocci T."/>
            <person name="Braus-Stromeyer S.A."/>
            <person name="Caldana C."/>
            <person name="Canovas D."/>
            <person name="Cerqueira G.C."/>
            <person name="Chen F."/>
            <person name="Chen W."/>
            <person name="Choi C."/>
            <person name="Clum A."/>
            <person name="Dos Santos R.A."/>
            <person name="Damasio A.R."/>
            <person name="Diallinas G."/>
            <person name="Emri T."/>
            <person name="Fekete E."/>
            <person name="Flipphi M."/>
            <person name="Freyberg S."/>
            <person name="Gallo A."/>
            <person name="Gournas C."/>
            <person name="Habgood R."/>
            <person name="Hainaut M."/>
            <person name="Harispe M.L."/>
            <person name="Henrissat B."/>
            <person name="Hilden K.S."/>
            <person name="Hope R."/>
            <person name="Hossain A."/>
            <person name="Karabika E."/>
            <person name="Karaffa L."/>
            <person name="Karanyi Z."/>
            <person name="Krasevec N."/>
            <person name="Kuo A."/>
            <person name="Kusch H."/>
            <person name="LaButti K."/>
            <person name="Lagendijk E.L."/>
            <person name="Lapidus A."/>
            <person name="Levasseur A."/>
            <person name="Lindquist E."/>
            <person name="Lipzen A."/>
            <person name="Logrieco A.F."/>
            <person name="MacCabe A."/>
            <person name="Maekelae M.R."/>
            <person name="Malavazi I."/>
            <person name="Melin P."/>
            <person name="Meyer V."/>
            <person name="Mielnichuk N."/>
            <person name="Miskei M."/>
            <person name="Molnar A.P."/>
            <person name="Mule G."/>
            <person name="Ngan C.Y."/>
            <person name="Orejas M."/>
            <person name="Orosz E."/>
            <person name="Ouedraogo J.P."/>
            <person name="Overkamp K.M."/>
            <person name="Park H.-S."/>
            <person name="Perrone G."/>
            <person name="Piumi F."/>
            <person name="Punt P.J."/>
            <person name="Ram A.F."/>
            <person name="Ramon A."/>
            <person name="Rauscher S."/>
            <person name="Record E."/>
            <person name="Riano-Pachon D.M."/>
            <person name="Robert V."/>
            <person name="Roehrig J."/>
            <person name="Ruller R."/>
            <person name="Salamov A."/>
            <person name="Salih N.S."/>
            <person name="Samson R.A."/>
            <person name="Sandor E."/>
            <person name="Sanguinetti M."/>
            <person name="Schuetze T."/>
            <person name="Sepcic K."/>
            <person name="Shelest E."/>
            <person name="Sherlock G."/>
            <person name="Sophianopoulou V."/>
            <person name="Squina F.M."/>
            <person name="Sun H."/>
            <person name="Susca A."/>
            <person name="Todd R.B."/>
            <person name="Tsang A."/>
            <person name="Unkles S.E."/>
            <person name="van de Wiele N."/>
            <person name="van Rossen-Uffink D."/>
            <person name="Oliveira J.V."/>
            <person name="Vesth T.C."/>
            <person name="Visser J."/>
            <person name="Yu J.-H."/>
            <person name="Zhou M."/>
            <person name="Andersen M.R."/>
            <person name="Archer D.B."/>
            <person name="Baker S.E."/>
            <person name="Benoit I."/>
            <person name="Brakhage A.A."/>
            <person name="Braus G.H."/>
            <person name="Fischer R."/>
            <person name="Frisvad J.C."/>
            <person name="Goldman G.H."/>
            <person name="Houbraken J."/>
            <person name="Oakley B."/>
            <person name="Pocsi I."/>
            <person name="Scazzocchio C."/>
            <person name="Seiboth B."/>
            <person name="vanKuyk P.A."/>
            <person name="Wortman J."/>
            <person name="Dyer P.S."/>
            <person name="Grigoriev I.V."/>
        </authorList>
    </citation>
    <scope>NUCLEOTIDE SEQUENCE [LARGE SCALE GENOMIC DNA]</scope>
    <source>
        <strain evidence="3">CBS 583.65</strain>
    </source>
</reference>
<dbReference type="PANTHER" id="PTHR34365:SF7">
    <property type="entry name" value="GLYCINE-RICH DOMAIN-CONTAINING PROTEIN 1"/>
    <property type="match status" value="1"/>
</dbReference>
<feature type="compositionally biased region" description="Basic and acidic residues" evidence="1">
    <location>
        <begin position="635"/>
        <end position="647"/>
    </location>
</feature>
<dbReference type="GeneID" id="63725831"/>
<evidence type="ECO:0000313" key="3">
    <source>
        <dbReference type="Proteomes" id="UP000184073"/>
    </source>
</evidence>
<dbReference type="STRING" id="1036611.A0A1L9PQ74"/>
<dbReference type="Proteomes" id="UP000184073">
    <property type="component" value="Unassembled WGS sequence"/>
</dbReference>
<dbReference type="InterPro" id="IPR009836">
    <property type="entry name" value="GRDP-like"/>
</dbReference>
<feature type="region of interest" description="Disordered" evidence="1">
    <location>
        <begin position="1"/>
        <end position="28"/>
    </location>
</feature>
<gene>
    <name evidence="2" type="ORF">ASPVEDRAFT_30122</name>
</gene>
<dbReference type="EMBL" id="KV878130">
    <property type="protein sequence ID" value="OJJ03612.1"/>
    <property type="molecule type" value="Genomic_DNA"/>
</dbReference>
<organism evidence="2 3">
    <name type="scientific">Aspergillus versicolor CBS 583.65</name>
    <dbReference type="NCBI Taxonomy" id="1036611"/>
    <lineage>
        <taxon>Eukaryota</taxon>
        <taxon>Fungi</taxon>
        <taxon>Dikarya</taxon>
        <taxon>Ascomycota</taxon>
        <taxon>Pezizomycotina</taxon>
        <taxon>Eurotiomycetes</taxon>
        <taxon>Eurotiomycetidae</taxon>
        <taxon>Eurotiales</taxon>
        <taxon>Aspergillaceae</taxon>
        <taxon>Aspergillus</taxon>
        <taxon>Aspergillus subgen. Nidulantes</taxon>
    </lineage>
</organism>
<sequence length="761" mass="84076">MGLLEDSTTKTVQRQSGDSPPTYTQTIVQPTAPPLNLAQNVGPANHTTVTHYECIAHLKFLAALSDLRDTVTSSPNIFDIPDPNPRKFGEEINEAWALTKEKRWAVYTSKAVERYTTWWKECVPTSRSRPTTELMASEEYDKITACGSSLSWTRDELPPLDVLMVWHAHMLNPRAFLEDCIRQGKMSFWATGFPWEAINACIDDQALTYDAGKTAANVFAWKTNLQWNSLEDMPYKLVDCPNCGHKNPAPWTDGRLTLPLDQAFDYWTGFADKNFRMYCAKCELRITHDSLRFQKFKVDAEDLLYENIPMPGTYLNVLGYPEHQSSTRRRQQQATFPNRLVQAAKRDLVDFFRSSMWTFPSIPMLRDHLEVFLQDRDIMRKANPNSIGVSLQKEEKIAVRRMMSRYWDNSSLFALDLVGAVVRQGTFVQKMDNIDWLHSPAVLETTLRLVRKYAIFFNIMSSNPGRMAVPTLDVDLAWHTHQLTPSRYFEYSMYRTLQDGRYATFIDHDDKVAEVKLSDGFEWTSKMYRKLTDGGIYSECTCWYCEATRSSDLQRRSTIILPSSSGARARSAAANLHNNPDISSDPEKNPHISAHSAVKTKSDTPAAKLAGVDANEVKFLKLRSDYERTRRRADKRSSRDGKRRSDDGSDANAYAAYPLVWGVPVYVPFYAPYSGDPGVHSDAYAADPSCMNLHHGHSGNCASGTCGGAVAAGSCGGMRGGCTGGCAGGCGGSGGSSGGGGGCGGGGGGGGCGGGGGGGGC</sequence>
<feature type="compositionally biased region" description="Polar residues" evidence="1">
    <location>
        <begin position="9"/>
        <end position="28"/>
    </location>
</feature>